<dbReference type="WBParaSite" id="TCLT_0001040701-mRNA-1">
    <property type="protein sequence ID" value="TCLT_0001040701-mRNA-1"/>
    <property type="gene ID" value="TCLT_0001040701"/>
</dbReference>
<dbReference type="EMBL" id="UYYF01005088">
    <property type="protein sequence ID" value="VDN08085.1"/>
    <property type="molecule type" value="Genomic_DNA"/>
</dbReference>
<dbReference type="STRING" id="103827.A0A0N5DB45"/>
<organism evidence="3">
    <name type="scientific">Thelazia callipaeda</name>
    <name type="common">Oriental eyeworm</name>
    <name type="synonym">Parasitic nematode</name>
    <dbReference type="NCBI Taxonomy" id="103827"/>
    <lineage>
        <taxon>Eukaryota</taxon>
        <taxon>Metazoa</taxon>
        <taxon>Ecdysozoa</taxon>
        <taxon>Nematoda</taxon>
        <taxon>Chromadorea</taxon>
        <taxon>Rhabditida</taxon>
        <taxon>Spirurina</taxon>
        <taxon>Spiruromorpha</taxon>
        <taxon>Thelazioidea</taxon>
        <taxon>Thelaziidae</taxon>
        <taxon>Thelazia</taxon>
    </lineage>
</organism>
<dbReference type="OrthoDB" id="6284251at2759"/>
<dbReference type="PANTHER" id="PTHR12334">
    <property type="entry name" value="BAG FAMILY MOLECULAR CHAPERONE REGULATOR 2"/>
    <property type="match status" value="1"/>
</dbReference>
<dbReference type="GO" id="GO:0051087">
    <property type="term" value="F:protein-folding chaperone binding"/>
    <property type="evidence" value="ECO:0007669"/>
    <property type="project" value="InterPro"/>
</dbReference>
<gene>
    <name evidence="1" type="ORF">TCLT_LOCUS10396</name>
</gene>
<protein>
    <submittedName>
        <fullName evidence="3">Mediator of RNA polymerase II transcription subunit 21</fullName>
    </submittedName>
</protein>
<proteinExistence type="predicted"/>
<name>A0A0N5DB45_THECL</name>
<evidence type="ECO:0000313" key="3">
    <source>
        <dbReference type="WBParaSite" id="TCLT_0001040701-mRNA-1"/>
    </source>
</evidence>
<reference evidence="3" key="1">
    <citation type="submission" date="2017-02" db="UniProtKB">
        <authorList>
            <consortium name="WormBaseParasite"/>
        </authorList>
    </citation>
    <scope>IDENTIFICATION</scope>
</reference>
<dbReference type="InterPro" id="IPR037689">
    <property type="entry name" value="BAG2"/>
</dbReference>
<evidence type="ECO:0000313" key="1">
    <source>
        <dbReference type="EMBL" id="VDN08085.1"/>
    </source>
</evidence>
<keyword evidence="2" id="KW-1185">Reference proteome</keyword>
<dbReference type="Gene3D" id="1.20.58.890">
    <property type="match status" value="1"/>
</dbReference>
<dbReference type="Proteomes" id="UP000276776">
    <property type="component" value="Unassembled WGS sequence"/>
</dbReference>
<dbReference type="PANTHER" id="PTHR12334:SF6">
    <property type="entry name" value="BAG FAMILY MOLECULAR CHAPERONE REGULATOR 2"/>
    <property type="match status" value="1"/>
</dbReference>
<dbReference type="AlphaFoldDB" id="A0A0N5DB45"/>
<reference evidence="1 2" key="2">
    <citation type="submission" date="2018-11" db="EMBL/GenBank/DDBJ databases">
        <authorList>
            <consortium name="Pathogen Informatics"/>
        </authorList>
    </citation>
    <scope>NUCLEOTIDE SEQUENCE [LARGE SCALE GENOMIC DNA]</scope>
</reference>
<dbReference type="GO" id="GO:0000774">
    <property type="term" value="F:adenyl-nucleotide exchange factor activity"/>
    <property type="evidence" value="ECO:0007669"/>
    <property type="project" value="InterPro"/>
</dbReference>
<dbReference type="GO" id="GO:0050821">
    <property type="term" value="P:protein stabilization"/>
    <property type="evidence" value="ECO:0007669"/>
    <property type="project" value="TreeGrafter"/>
</dbReference>
<sequence length="76" mass="8658">MITSLVKKMEDNISQAKEKAKSFFNACSPDSPDGPIDHQFQAQIIDCTADDQKNIRTRLSILIDQIERTQNYIESL</sequence>
<accession>A0A0N5DB45</accession>
<evidence type="ECO:0000313" key="2">
    <source>
        <dbReference type="Proteomes" id="UP000276776"/>
    </source>
</evidence>